<dbReference type="Proteomes" id="UP000799302">
    <property type="component" value="Unassembled WGS sequence"/>
</dbReference>
<dbReference type="AlphaFoldDB" id="A0A6A6U9W8"/>
<dbReference type="PANTHER" id="PTHR43329">
    <property type="entry name" value="EPOXIDE HYDROLASE"/>
    <property type="match status" value="1"/>
</dbReference>
<evidence type="ECO:0000256" key="3">
    <source>
        <dbReference type="SAM" id="SignalP"/>
    </source>
</evidence>
<keyword evidence="1 5" id="KW-0378">Hydrolase</keyword>
<accession>A0A6A6U9W8</accession>
<protein>
    <submittedName>
        <fullName evidence="5">Alpha/beta-hydrolase</fullName>
    </submittedName>
</protein>
<dbReference type="EMBL" id="MU004236">
    <property type="protein sequence ID" value="KAF2668750.1"/>
    <property type="molecule type" value="Genomic_DNA"/>
</dbReference>
<evidence type="ECO:0000313" key="6">
    <source>
        <dbReference type="Proteomes" id="UP000799302"/>
    </source>
</evidence>
<comment type="similarity">
    <text evidence="2">Belongs to the AB hydrolase superfamily. Epoxide hydrolase family.</text>
</comment>
<dbReference type="InterPro" id="IPR000073">
    <property type="entry name" value="AB_hydrolase_1"/>
</dbReference>
<evidence type="ECO:0000259" key="4">
    <source>
        <dbReference type="Pfam" id="PF00561"/>
    </source>
</evidence>
<feature type="signal peptide" evidence="3">
    <location>
        <begin position="1"/>
        <end position="20"/>
    </location>
</feature>
<keyword evidence="6" id="KW-1185">Reference proteome</keyword>
<dbReference type="Gene3D" id="3.40.50.1820">
    <property type="entry name" value="alpha/beta hydrolase"/>
    <property type="match status" value="1"/>
</dbReference>
<feature type="chain" id="PRO_5025408853" evidence="3">
    <location>
        <begin position="21"/>
        <end position="371"/>
    </location>
</feature>
<proteinExistence type="inferred from homology"/>
<sequence length="371" mass="41904">MVNSLYALAFASSLLAGASAAPSPAVAFDPWSYQKKFVTCNAEERAANKSTPIKLKLAYLDINPTAKKTLVMAHGWPSMWTTYRHQIAEFGKDYRLIIPEHRGFGDSQHPKSLDNSNTMGDFVNDIICMMDDAKVSQAPCIGNDFGAQVCWEAGRARPDRFNGVFNVGIPYVSAGIGFTPNSGLAKLNKFFGYQVYLSDHPYLAAVELDDSPRWAIRSCAQVADSQLPADFLTKTDTFLGPWRQYVESHQIERIPFSGIMTQEVEDYMVESYKKQGFYNTFNGYQMGNRKRTYDHEVAQGNYTLSVPTFALYPTRDPVSNWEDFAKQVKAASFLKNHYNTTIATAHWPHEEKPEEFNRILRQWLGNVTYTA</sequence>
<evidence type="ECO:0000256" key="1">
    <source>
        <dbReference type="ARBA" id="ARBA00022801"/>
    </source>
</evidence>
<evidence type="ECO:0000313" key="5">
    <source>
        <dbReference type="EMBL" id="KAF2668750.1"/>
    </source>
</evidence>
<dbReference type="SUPFAM" id="SSF53474">
    <property type="entry name" value="alpha/beta-Hydrolases"/>
    <property type="match status" value="1"/>
</dbReference>
<dbReference type="InterPro" id="IPR000639">
    <property type="entry name" value="Epox_hydrolase-like"/>
</dbReference>
<dbReference type="OrthoDB" id="8119704at2759"/>
<dbReference type="PRINTS" id="PR00412">
    <property type="entry name" value="EPOXHYDRLASE"/>
</dbReference>
<gene>
    <name evidence="5" type="ORF">BT63DRAFT_471870</name>
</gene>
<dbReference type="GO" id="GO:0016787">
    <property type="term" value="F:hydrolase activity"/>
    <property type="evidence" value="ECO:0007669"/>
    <property type="project" value="UniProtKB-KW"/>
</dbReference>
<reference evidence="5" key="1">
    <citation type="journal article" date="2020" name="Stud. Mycol.">
        <title>101 Dothideomycetes genomes: a test case for predicting lifestyles and emergence of pathogens.</title>
        <authorList>
            <person name="Haridas S."/>
            <person name="Albert R."/>
            <person name="Binder M."/>
            <person name="Bloem J."/>
            <person name="Labutti K."/>
            <person name="Salamov A."/>
            <person name="Andreopoulos B."/>
            <person name="Baker S."/>
            <person name="Barry K."/>
            <person name="Bills G."/>
            <person name="Bluhm B."/>
            <person name="Cannon C."/>
            <person name="Castanera R."/>
            <person name="Culley D."/>
            <person name="Daum C."/>
            <person name="Ezra D."/>
            <person name="Gonzalez J."/>
            <person name="Henrissat B."/>
            <person name="Kuo A."/>
            <person name="Liang C."/>
            <person name="Lipzen A."/>
            <person name="Lutzoni F."/>
            <person name="Magnuson J."/>
            <person name="Mondo S."/>
            <person name="Nolan M."/>
            <person name="Ohm R."/>
            <person name="Pangilinan J."/>
            <person name="Park H.-J."/>
            <person name="Ramirez L."/>
            <person name="Alfaro M."/>
            <person name="Sun H."/>
            <person name="Tritt A."/>
            <person name="Yoshinaga Y."/>
            <person name="Zwiers L.-H."/>
            <person name="Turgeon B."/>
            <person name="Goodwin S."/>
            <person name="Spatafora J."/>
            <person name="Crous P."/>
            <person name="Grigoriev I."/>
        </authorList>
    </citation>
    <scope>NUCLEOTIDE SEQUENCE</scope>
    <source>
        <strain evidence="5">CBS 115976</strain>
    </source>
</reference>
<organism evidence="5 6">
    <name type="scientific">Microthyrium microscopicum</name>
    <dbReference type="NCBI Taxonomy" id="703497"/>
    <lineage>
        <taxon>Eukaryota</taxon>
        <taxon>Fungi</taxon>
        <taxon>Dikarya</taxon>
        <taxon>Ascomycota</taxon>
        <taxon>Pezizomycotina</taxon>
        <taxon>Dothideomycetes</taxon>
        <taxon>Dothideomycetes incertae sedis</taxon>
        <taxon>Microthyriales</taxon>
        <taxon>Microthyriaceae</taxon>
        <taxon>Microthyrium</taxon>
    </lineage>
</organism>
<name>A0A6A6U9W8_9PEZI</name>
<feature type="domain" description="AB hydrolase-1" evidence="4">
    <location>
        <begin position="69"/>
        <end position="353"/>
    </location>
</feature>
<dbReference type="InterPro" id="IPR029058">
    <property type="entry name" value="AB_hydrolase_fold"/>
</dbReference>
<keyword evidence="3" id="KW-0732">Signal</keyword>
<evidence type="ECO:0000256" key="2">
    <source>
        <dbReference type="ARBA" id="ARBA00038334"/>
    </source>
</evidence>
<dbReference type="Pfam" id="PF00561">
    <property type="entry name" value="Abhydrolase_1"/>
    <property type="match status" value="1"/>
</dbReference>